<reference evidence="1" key="1">
    <citation type="submission" date="2023-01" db="EMBL/GenBank/DDBJ databases">
        <title>The growth and conidiation of Purpureocillium lavendulum are regulated by nitrogen source and histone H3K14 acetylation.</title>
        <authorList>
            <person name="Tang P."/>
            <person name="Han J."/>
            <person name="Zhang C."/>
            <person name="Tang P."/>
            <person name="Qi F."/>
            <person name="Zhang K."/>
            <person name="Liang L."/>
        </authorList>
    </citation>
    <scope>NUCLEOTIDE SEQUENCE</scope>
    <source>
        <strain evidence="1">YMF1.00683</strain>
    </source>
</reference>
<evidence type="ECO:0000313" key="1">
    <source>
        <dbReference type="EMBL" id="KAJ6436645.1"/>
    </source>
</evidence>
<dbReference type="Proteomes" id="UP001163105">
    <property type="component" value="Unassembled WGS sequence"/>
</dbReference>
<sequence>MAAAARLLQLSAIGVSNRGAYALEHQTRREQAEESVREDLEDSTDFWQVACYENVGQNDDHGTFLNQILVNWEATERVDEFSPGAQTSQDPLPTSVDAFPPCGRAQSPIAVDGKLLTAALVETSGSVAEQDFMELRQRMEQTADALLFMDAINDVALEDLRSALSTHGRQPVAGTPQGDSVMGSDKLLEFEAETIGQGISGPRQL</sequence>
<protein>
    <submittedName>
        <fullName evidence="1">Uncharacterized protein</fullName>
    </submittedName>
</protein>
<gene>
    <name evidence="1" type="ORF">O9K51_10762</name>
</gene>
<proteinExistence type="predicted"/>
<dbReference type="AlphaFoldDB" id="A0AB34FBS0"/>
<dbReference type="EMBL" id="JAQHRD010000018">
    <property type="protein sequence ID" value="KAJ6436645.1"/>
    <property type="molecule type" value="Genomic_DNA"/>
</dbReference>
<organism evidence="1 2">
    <name type="scientific">Purpureocillium lavendulum</name>
    <dbReference type="NCBI Taxonomy" id="1247861"/>
    <lineage>
        <taxon>Eukaryota</taxon>
        <taxon>Fungi</taxon>
        <taxon>Dikarya</taxon>
        <taxon>Ascomycota</taxon>
        <taxon>Pezizomycotina</taxon>
        <taxon>Sordariomycetes</taxon>
        <taxon>Hypocreomycetidae</taxon>
        <taxon>Hypocreales</taxon>
        <taxon>Ophiocordycipitaceae</taxon>
        <taxon>Purpureocillium</taxon>
    </lineage>
</organism>
<comment type="caution">
    <text evidence="1">The sequence shown here is derived from an EMBL/GenBank/DDBJ whole genome shotgun (WGS) entry which is preliminary data.</text>
</comment>
<keyword evidence="2" id="KW-1185">Reference proteome</keyword>
<accession>A0AB34FBS0</accession>
<name>A0AB34FBS0_9HYPO</name>
<evidence type="ECO:0000313" key="2">
    <source>
        <dbReference type="Proteomes" id="UP001163105"/>
    </source>
</evidence>